<dbReference type="SUPFAM" id="SSF88713">
    <property type="entry name" value="Glycoside hydrolase/deacetylase"/>
    <property type="match status" value="1"/>
</dbReference>
<dbReference type="RefSeq" id="WP_108383799.1">
    <property type="nucleotide sequence ID" value="NZ_CP028858.1"/>
</dbReference>
<name>A0A2R4X3I0_9EURY</name>
<dbReference type="Gene3D" id="3.20.20.370">
    <property type="entry name" value="Glycoside hydrolase/deacetylase"/>
    <property type="match status" value="1"/>
</dbReference>
<dbReference type="GeneID" id="36513212"/>
<dbReference type="AlphaFoldDB" id="A0A2R4X3I0"/>
<reference evidence="1 2" key="1">
    <citation type="submission" date="2018-04" db="EMBL/GenBank/DDBJ databases">
        <title>Halococcoides cellulosivorans gen. nov., sp. nov., an extremely halophilic cellulose-utilizing haloarchaeon from hypersaline lakes.</title>
        <authorList>
            <person name="Sorokin D.Y."/>
            <person name="Toshchakov S.V."/>
            <person name="Samarov N.I."/>
            <person name="Korzhenkov A."/>
            <person name="Kublanov I.V."/>
        </authorList>
    </citation>
    <scope>NUCLEOTIDE SEQUENCE [LARGE SCALE GENOMIC DNA]</scope>
    <source>
        <strain evidence="1 2">HArcel1</strain>
    </source>
</reference>
<evidence type="ECO:0008006" key="3">
    <source>
        <dbReference type="Google" id="ProtNLM"/>
    </source>
</evidence>
<organism evidence="1 2">
    <name type="scientific">Halococcoides cellulosivorans</name>
    <dbReference type="NCBI Taxonomy" id="1679096"/>
    <lineage>
        <taxon>Archaea</taxon>
        <taxon>Methanobacteriati</taxon>
        <taxon>Methanobacteriota</taxon>
        <taxon>Stenosarchaea group</taxon>
        <taxon>Halobacteria</taxon>
        <taxon>Halobacteriales</taxon>
        <taxon>Haloarculaceae</taxon>
        <taxon>Halococcoides</taxon>
    </lineage>
</organism>
<gene>
    <name evidence="1" type="ORF">HARCEL1_11855</name>
</gene>
<dbReference type="Proteomes" id="UP000244727">
    <property type="component" value="Chromosome"/>
</dbReference>
<dbReference type="EMBL" id="CP028858">
    <property type="protein sequence ID" value="AWB28351.1"/>
    <property type="molecule type" value="Genomic_DNA"/>
</dbReference>
<sequence length="244" mass="27950">MDRQTDRSLDTVAFTYDWYRGFLDHLDEEGIAVRRLSDDGDGVVLRHDVDLSIEKALTMARIEADRGIQSTYCFLLTSALYNPLELEHRDRIRTIEALGHEIALHFSTHEYWGPDERLDTDTLVERVEAEQAILDSITASHPETVSFHVPPSWVLDREFEGFRNAYAPEFFSEMNYVADSKQRWRDGPPTVDAVEADTQVLVHPGLWGEADADFEARIEGAIDDSCRHSKRKAELEFIEGAYET</sequence>
<dbReference type="KEGG" id="harc:HARCEL1_11855"/>
<evidence type="ECO:0000313" key="1">
    <source>
        <dbReference type="EMBL" id="AWB28351.1"/>
    </source>
</evidence>
<keyword evidence="2" id="KW-1185">Reference proteome</keyword>
<protein>
    <recommendedName>
        <fullName evidence="3">Polysaccharide deacetylase</fullName>
    </recommendedName>
</protein>
<proteinExistence type="predicted"/>
<dbReference type="InterPro" id="IPR011330">
    <property type="entry name" value="Glyco_hydro/deAcase_b/a-brl"/>
</dbReference>
<accession>A0A2R4X3I0</accession>
<dbReference type="GO" id="GO:0005975">
    <property type="term" value="P:carbohydrate metabolic process"/>
    <property type="evidence" value="ECO:0007669"/>
    <property type="project" value="InterPro"/>
</dbReference>
<evidence type="ECO:0000313" key="2">
    <source>
        <dbReference type="Proteomes" id="UP000244727"/>
    </source>
</evidence>